<dbReference type="Pfam" id="PF17784">
    <property type="entry name" value="Sulfotransfer_4"/>
    <property type="match status" value="1"/>
</dbReference>
<dbReference type="InterPro" id="IPR027417">
    <property type="entry name" value="P-loop_NTPase"/>
</dbReference>
<proteinExistence type="predicted"/>
<gene>
    <name evidence="1" type="ORF">K402DRAFT_328514</name>
</gene>
<dbReference type="PANTHER" id="PTHR36978:SF4">
    <property type="entry name" value="P-LOOP CONTAINING NUCLEOSIDE TRIPHOSPHATE HYDROLASE PROTEIN"/>
    <property type="match status" value="1"/>
</dbReference>
<dbReference type="OrthoDB" id="408152at2759"/>
<sequence>MERPKGRTTPMRVLCLGYFRTGTQSLATALELLGYKPYHFKVQVHDHVGKMHDGGKWAEAFERVLLDAGAQHYEKKDFDELIGNCDAMLEPSFLYRDLLTAYPEAKVIVTTREPKNWLASMRKTLWAVMPWPWHSVVSSDPDYGAPWWHYLSTSMKLICNGDFNDEQLAERRFLEHYEGVREAAGDREVLGFDVKDGWEPLCSFLGAEVPDCPFPRENGGSGFIDLHVEWFRTLAGKSMA</sequence>
<keyword evidence="2" id="KW-1185">Reference proteome</keyword>
<dbReference type="AlphaFoldDB" id="A0A6G1H6A1"/>
<reference evidence="1" key="1">
    <citation type="journal article" date="2020" name="Stud. Mycol.">
        <title>101 Dothideomycetes genomes: a test case for predicting lifestyles and emergence of pathogens.</title>
        <authorList>
            <person name="Haridas S."/>
            <person name="Albert R."/>
            <person name="Binder M."/>
            <person name="Bloem J."/>
            <person name="Labutti K."/>
            <person name="Salamov A."/>
            <person name="Andreopoulos B."/>
            <person name="Baker S."/>
            <person name="Barry K."/>
            <person name="Bills G."/>
            <person name="Bluhm B."/>
            <person name="Cannon C."/>
            <person name="Castanera R."/>
            <person name="Culley D."/>
            <person name="Daum C."/>
            <person name="Ezra D."/>
            <person name="Gonzalez J."/>
            <person name="Henrissat B."/>
            <person name="Kuo A."/>
            <person name="Liang C."/>
            <person name="Lipzen A."/>
            <person name="Lutzoni F."/>
            <person name="Magnuson J."/>
            <person name="Mondo S."/>
            <person name="Nolan M."/>
            <person name="Ohm R."/>
            <person name="Pangilinan J."/>
            <person name="Park H.-J."/>
            <person name="Ramirez L."/>
            <person name="Alfaro M."/>
            <person name="Sun H."/>
            <person name="Tritt A."/>
            <person name="Yoshinaga Y."/>
            <person name="Zwiers L.-H."/>
            <person name="Turgeon B."/>
            <person name="Goodwin S."/>
            <person name="Spatafora J."/>
            <person name="Crous P."/>
            <person name="Grigoriev I."/>
        </authorList>
    </citation>
    <scope>NUCLEOTIDE SEQUENCE</scope>
    <source>
        <strain evidence="1">CBS 113979</strain>
    </source>
</reference>
<dbReference type="InterPro" id="IPR040632">
    <property type="entry name" value="Sulfotransfer_4"/>
</dbReference>
<organism evidence="1 2">
    <name type="scientific">Aulographum hederae CBS 113979</name>
    <dbReference type="NCBI Taxonomy" id="1176131"/>
    <lineage>
        <taxon>Eukaryota</taxon>
        <taxon>Fungi</taxon>
        <taxon>Dikarya</taxon>
        <taxon>Ascomycota</taxon>
        <taxon>Pezizomycotina</taxon>
        <taxon>Dothideomycetes</taxon>
        <taxon>Pleosporomycetidae</taxon>
        <taxon>Aulographales</taxon>
        <taxon>Aulographaceae</taxon>
    </lineage>
</organism>
<evidence type="ECO:0000313" key="1">
    <source>
        <dbReference type="EMBL" id="KAF1988529.1"/>
    </source>
</evidence>
<dbReference type="Proteomes" id="UP000800041">
    <property type="component" value="Unassembled WGS sequence"/>
</dbReference>
<dbReference type="PANTHER" id="PTHR36978">
    <property type="entry name" value="P-LOOP CONTAINING NUCLEOTIDE TRIPHOSPHATE HYDROLASE"/>
    <property type="match status" value="1"/>
</dbReference>
<evidence type="ECO:0008006" key="3">
    <source>
        <dbReference type="Google" id="ProtNLM"/>
    </source>
</evidence>
<accession>A0A6G1H6A1</accession>
<dbReference type="Gene3D" id="3.40.50.300">
    <property type="entry name" value="P-loop containing nucleotide triphosphate hydrolases"/>
    <property type="match status" value="1"/>
</dbReference>
<evidence type="ECO:0000313" key="2">
    <source>
        <dbReference type="Proteomes" id="UP000800041"/>
    </source>
</evidence>
<name>A0A6G1H6A1_9PEZI</name>
<dbReference type="SUPFAM" id="SSF52540">
    <property type="entry name" value="P-loop containing nucleoside triphosphate hydrolases"/>
    <property type="match status" value="1"/>
</dbReference>
<protein>
    <recommendedName>
        <fullName evidence="3">P-loop containing nucleoside triphosphate hydrolase protein</fullName>
    </recommendedName>
</protein>
<dbReference type="EMBL" id="ML977148">
    <property type="protein sequence ID" value="KAF1988529.1"/>
    <property type="molecule type" value="Genomic_DNA"/>
</dbReference>